<dbReference type="PANTHER" id="PTHR43768:SF3">
    <property type="entry name" value="TREHALOSE 6-PHOSPHATE PHOSPHATASE"/>
    <property type="match status" value="1"/>
</dbReference>
<organism evidence="5 6">
    <name type="scientific">Chitinasiproducens palmae</name>
    <dbReference type="NCBI Taxonomy" id="1770053"/>
    <lineage>
        <taxon>Bacteria</taxon>
        <taxon>Pseudomonadati</taxon>
        <taxon>Pseudomonadota</taxon>
        <taxon>Betaproteobacteria</taxon>
        <taxon>Burkholderiales</taxon>
        <taxon>Burkholderiaceae</taxon>
        <taxon>Chitinasiproducens</taxon>
    </lineage>
</organism>
<comment type="function">
    <text evidence="4">Removes the phosphate from trehalose 6-phosphate to produce free trehalose.</text>
</comment>
<dbReference type="OrthoDB" id="9814913at2"/>
<gene>
    <name evidence="5" type="ORF">SAMN05216551_114106</name>
</gene>
<keyword evidence="6" id="KW-1185">Reference proteome</keyword>
<keyword evidence="4" id="KW-0479">Metal-binding</keyword>
<evidence type="ECO:0000256" key="3">
    <source>
        <dbReference type="ARBA" id="ARBA00022801"/>
    </source>
</evidence>
<dbReference type="SUPFAM" id="SSF56784">
    <property type="entry name" value="HAD-like"/>
    <property type="match status" value="1"/>
</dbReference>
<comment type="catalytic activity">
    <reaction evidence="4">
        <text>alpha,alpha-trehalose 6-phosphate + H2O = alpha,alpha-trehalose + phosphate</text>
        <dbReference type="Rhea" id="RHEA:23420"/>
        <dbReference type="ChEBI" id="CHEBI:15377"/>
        <dbReference type="ChEBI" id="CHEBI:16551"/>
        <dbReference type="ChEBI" id="CHEBI:43474"/>
        <dbReference type="ChEBI" id="CHEBI:58429"/>
        <dbReference type="EC" id="3.1.3.12"/>
    </reaction>
</comment>
<keyword evidence="3 4" id="KW-0378">Hydrolase</keyword>
<dbReference type="GO" id="GO:0005992">
    <property type="term" value="P:trehalose biosynthetic process"/>
    <property type="evidence" value="ECO:0007669"/>
    <property type="project" value="UniProtKB-UniPathway"/>
</dbReference>
<dbReference type="STRING" id="1770053.SAMN05216551_114106"/>
<dbReference type="CDD" id="cd01627">
    <property type="entry name" value="HAD_TPP"/>
    <property type="match status" value="1"/>
</dbReference>
<comment type="similarity">
    <text evidence="2 4">Belongs to the trehalose phosphatase family.</text>
</comment>
<dbReference type="Pfam" id="PF02358">
    <property type="entry name" value="Trehalose_PPase"/>
    <property type="match status" value="1"/>
</dbReference>
<dbReference type="GO" id="GO:0004805">
    <property type="term" value="F:trehalose-phosphatase activity"/>
    <property type="evidence" value="ECO:0007669"/>
    <property type="project" value="UniProtKB-EC"/>
</dbReference>
<evidence type="ECO:0000313" key="5">
    <source>
        <dbReference type="EMBL" id="SDV51009.1"/>
    </source>
</evidence>
<reference evidence="6" key="1">
    <citation type="submission" date="2016-09" db="EMBL/GenBank/DDBJ databases">
        <authorList>
            <person name="Varghese N."/>
            <person name="Submissions S."/>
        </authorList>
    </citation>
    <scope>NUCLEOTIDE SEQUENCE [LARGE SCALE GENOMIC DNA]</scope>
    <source>
        <strain evidence="6">JS23</strain>
    </source>
</reference>
<dbReference type="EMBL" id="FNLO01000014">
    <property type="protein sequence ID" value="SDV51009.1"/>
    <property type="molecule type" value="Genomic_DNA"/>
</dbReference>
<dbReference type="Proteomes" id="UP000243719">
    <property type="component" value="Unassembled WGS sequence"/>
</dbReference>
<evidence type="ECO:0000256" key="4">
    <source>
        <dbReference type="RuleBase" id="RU361117"/>
    </source>
</evidence>
<sequence>MSSTPPLPPIDRSAFFFDFDGTLVDLAATPEGVTVSPSVVPLLTRLQALSGGALAVVSGRPLAALDAFLHPLVFAAAGSHGAERREPNGAVSRIGHGDARLAAMHTQLEGTVAAHEGLLLERKDVALAVHYRLAPTLGDVVRAAAEAAVAPYADTFTLQPGKMVVEIKPSGVDKGRAIDAFMAQAPFAGRTAVFLGDDLTDEKGFAVVNRLGGMSVKVGEGETLAPYRLATVTACIEWIESLVASAG</sequence>
<proteinExistence type="inferred from homology"/>
<dbReference type="InterPro" id="IPR023214">
    <property type="entry name" value="HAD_sf"/>
</dbReference>
<dbReference type="EC" id="3.1.3.12" evidence="4"/>
<comment type="pathway">
    <text evidence="1 4">Glycan biosynthesis; trehalose biosynthesis.</text>
</comment>
<dbReference type="InterPro" id="IPR006379">
    <property type="entry name" value="HAD-SF_hydro_IIB"/>
</dbReference>
<keyword evidence="4" id="KW-0460">Magnesium</keyword>
<dbReference type="InterPro" id="IPR044651">
    <property type="entry name" value="OTSB-like"/>
</dbReference>
<dbReference type="PANTHER" id="PTHR43768">
    <property type="entry name" value="TREHALOSE 6-PHOSPHATE PHOSPHATASE"/>
    <property type="match status" value="1"/>
</dbReference>
<dbReference type="Gene3D" id="3.40.50.1000">
    <property type="entry name" value="HAD superfamily/HAD-like"/>
    <property type="match status" value="1"/>
</dbReference>
<comment type="cofactor">
    <cofactor evidence="4">
        <name>Mg(2+)</name>
        <dbReference type="ChEBI" id="CHEBI:18420"/>
    </cofactor>
</comment>
<dbReference type="AlphaFoldDB" id="A0A1H2PUV0"/>
<accession>A0A1H2PUV0</accession>
<evidence type="ECO:0000256" key="2">
    <source>
        <dbReference type="ARBA" id="ARBA00008770"/>
    </source>
</evidence>
<dbReference type="InterPro" id="IPR003337">
    <property type="entry name" value="Trehalose_PPase"/>
</dbReference>
<dbReference type="InterPro" id="IPR036412">
    <property type="entry name" value="HAD-like_sf"/>
</dbReference>
<dbReference type="Gene3D" id="3.30.70.1020">
    <property type="entry name" value="Trehalose-6-phosphate phosphatase related protein, domain 2"/>
    <property type="match status" value="1"/>
</dbReference>
<dbReference type="GO" id="GO:0046872">
    <property type="term" value="F:metal ion binding"/>
    <property type="evidence" value="ECO:0007669"/>
    <property type="project" value="UniProtKB-KW"/>
</dbReference>
<dbReference type="NCBIfam" id="TIGR00685">
    <property type="entry name" value="T6PP"/>
    <property type="match status" value="1"/>
</dbReference>
<dbReference type="RefSeq" id="WP_091912387.1">
    <property type="nucleotide sequence ID" value="NZ_FNLO01000014.1"/>
</dbReference>
<protein>
    <recommendedName>
        <fullName evidence="4">Trehalose 6-phosphate phosphatase</fullName>
        <ecNumber evidence="4">3.1.3.12</ecNumber>
    </recommendedName>
</protein>
<name>A0A1H2PUV0_9BURK</name>
<evidence type="ECO:0000256" key="1">
    <source>
        <dbReference type="ARBA" id="ARBA00005199"/>
    </source>
</evidence>
<evidence type="ECO:0000313" key="6">
    <source>
        <dbReference type="Proteomes" id="UP000243719"/>
    </source>
</evidence>
<dbReference type="NCBIfam" id="TIGR01484">
    <property type="entry name" value="HAD-SF-IIB"/>
    <property type="match status" value="1"/>
</dbReference>
<dbReference type="UniPathway" id="UPA00299"/>